<comment type="caution">
    <text evidence="3">The sequence shown here is derived from an EMBL/GenBank/DDBJ whole genome shotgun (WGS) entry which is preliminary data.</text>
</comment>
<accession>K0RM92</accession>
<evidence type="ECO:0000256" key="1">
    <source>
        <dbReference type="SAM" id="MobiDB-lite"/>
    </source>
</evidence>
<dbReference type="eggNOG" id="ENOG502SC81">
    <property type="taxonomic scope" value="Eukaryota"/>
</dbReference>
<keyword evidence="4" id="KW-1185">Reference proteome</keyword>
<feature type="transmembrane region" description="Helical" evidence="2">
    <location>
        <begin position="52"/>
        <end position="78"/>
    </location>
</feature>
<dbReference type="AlphaFoldDB" id="K0RM92"/>
<evidence type="ECO:0000313" key="3">
    <source>
        <dbReference type="EMBL" id="EJK47847.1"/>
    </source>
</evidence>
<dbReference type="OrthoDB" id="416042at2759"/>
<feature type="region of interest" description="Disordered" evidence="1">
    <location>
        <begin position="1"/>
        <end position="29"/>
    </location>
</feature>
<evidence type="ECO:0008006" key="5">
    <source>
        <dbReference type="Google" id="ProtNLM"/>
    </source>
</evidence>
<proteinExistence type="predicted"/>
<keyword evidence="2" id="KW-1133">Transmembrane helix</keyword>
<dbReference type="Proteomes" id="UP000266841">
    <property type="component" value="Unassembled WGS sequence"/>
</dbReference>
<keyword evidence="2" id="KW-0812">Transmembrane</keyword>
<dbReference type="Gene3D" id="3.40.50.300">
    <property type="entry name" value="P-loop containing nucleotide triphosphate hydrolases"/>
    <property type="match status" value="1"/>
</dbReference>
<reference evidence="3 4" key="1">
    <citation type="journal article" date="2012" name="Genome Biol.">
        <title>Genome and low-iron response of an oceanic diatom adapted to chronic iron limitation.</title>
        <authorList>
            <person name="Lommer M."/>
            <person name="Specht M."/>
            <person name="Roy A.S."/>
            <person name="Kraemer L."/>
            <person name="Andreson R."/>
            <person name="Gutowska M.A."/>
            <person name="Wolf J."/>
            <person name="Bergner S.V."/>
            <person name="Schilhabel M.B."/>
            <person name="Klostermeier U.C."/>
            <person name="Beiko R.G."/>
            <person name="Rosenstiel P."/>
            <person name="Hippler M."/>
            <person name="Laroche J."/>
        </authorList>
    </citation>
    <scope>NUCLEOTIDE SEQUENCE [LARGE SCALE GENOMIC DNA]</scope>
    <source>
        <strain evidence="3 4">CCMP1005</strain>
    </source>
</reference>
<keyword evidence="2" id="KW-0472">Membrane</keyword>
<dbReference type="InterPro" id="IPR027417">
    <property type="entry name" value="P-loop_NTPase"/>
</dbReference>
<evidence type="ECO:0000313" key="4">
    <source>
        <dbReference type="Proteomes" id="UP000266841"/>
    </source>
</evidence>
<protein>
    <recommendedName>
        <fullName evidence="5">Sulfotransferase domain-containing protein</fullName>
    </recommendedName>
</protein>
<name>K0RM92_THAOC</name>
<organism evidence="3 4">
    <name type="scientific">Thalassiosira oceanica</name>
    <name type="common">Marine diatom</name>
    <dbReference type="NCBI Taxonomy" id="159749"/>
    <lineage>
        <taxon>Eukaryota</taxon>
        <taxon>Sar</taxon>
        <taxon>Stramenopiles</taxon>
        <taxon>Ochrophyta</taxon>
        <taxon>Bacillariophyta</taxon>
        <taxon>Coscinodiscophyceae</taxon>
        <taxon>Thalassiosirophycidae</taxon>
        <taxon>Thalassiosirales</taxon>
        <taxon>Thalassiosiraceae</taxon>
        <taxon>Thalassiosira</taxon>
    </lineage>
</organism>
<dbReference type="EMBL" id="AGNL01046572">
    <property type="protein sequence ID" value="EJK47847.1"/>
    <property type="molecule type" value="Genomic_DNA"/>
</dbReference>
<sequence>MHRRRNRTGEAGRGSAPPDPPGALAKDTEDSRRKRIRWCCWQSRRVLTAPEAVCLLLLHVTLALALILAMSNASLITWTGIRDLRSSVGEGGVDPVSKIEDHFVRNTTSVVAIERTGSGAVGAVKAEAATEEETVDTAATNIKMSASGSNALTASRDTTFASGANDSTGTGLEFVHIPKTGGSSVEFAGAKAGIAWGVCQYDVKMRGCDPLSTEFNHLAPMRDRSEWECEISTAEWHCPPARYKSGKNPFDGRKTFTVVRSPYDIVLSEYRWAHKMLKSYQSVTREQLSSVDYMNHWVQDNIKYAIANGSAEGGGHLIPQHVYTHDAKGRLLVDHLLRQEHLTEEFSQLMNQYNLPANLSHYNVHTTETLGVDDFTDETVKLINEWAELDFRNKTPPEASTDRNSKQEIEGRGSRSHANPLLIADFKWKEGVNAQLYTLGAFLAVANATGRELLLVPFRSEHYVDSTGKVQHLLRMEDYIINSPGAWPGWRTADPHDGSAPEIVRSLLNPNETVDEAERYKGCVHGRAIVSRRPWKVAYTPFEDVVKAITALPDEVAACVAGRPRSPAGTPGADFFEPNTLPRKLSERGIAAIRAGAALGPDAKLSAVHLRRGNRCGRDLDAVGKVRCGPAAGLPFMSLCAELRGKGGGLYVATDEEDRSFLDALRDGGCFVRQDLGIDFVAEAEAANDEMGGSWRSVHPKALEFVTEKIILRHAEEFYTMDHISSTLRSIGKYREHHGLSEPRVFGDGALRWAQ</sequence>
<feature type="region of interest" description="Disordered" evidence="1">
    <location>
        <begin position="393"/>
        <end position="414"/>
    </location>
</feature>
<gene>
    <name evidence="3" type="ORF">THAOC_33411</name>
</gene>
<evidence type="ECO:0000256" key="2">
    <source>
        <dbReference type="SAM" id="Phobius"/>
    </source>
</evidence>
<feature type="compositionally biased region" description="Basic and acidic residues" evidence="1">
    <location>
        <begin position="393"/>
        <end position="413"/>
    </location>
</feature>